<evidence type="ECO:0000313" key="7">
    <source>
        <dbReference type="Proteomes" id="UP000220611"/>
    </source>
</evidence>
<name>A7VUA5_9FIRM</name>
<accession>A7VUA5</accession>
<dbReference type="OrthoDB" id="9807674at2"/>
<dbReference type="Gene3D" id="3.90.550.10">
    <property type="entry name" value="Spore Coat Polysaccharide Biosynthesis Protein SpsA, Chain A"/>
    <property type="match status" value="1"/>
</dbReference>
<dbReference type="PANTHER" id="PTHR22916:SF3">
    <property type="entry name" value="UDP-GLCNAC:BETAGAL BETA-1,3-N-ACETYLGLUCOSAMINYLTRANSFERASE-LIKE PROTEIN 1"/>
    <property type="match status" value="1"/>
</dbReference>
<dbReference type="EC" id="2.4.-.-" evidence="4"/>
<gene>
    <name evidence="5" type="ORF">CH238_07565</name>
    <name evidence="4" type="ORF">CLOLEP_02151</name>
</gene>
<sequence length="732" mass="84693">MANELISVLLPNFNGSAHLKETIESVLCQTYENLELIVIDDGSTDSSPQIIRSMREKDGRVRPVFLDKNRHICYALNRGLKEAKGRFIARIDCGDQFYPDKLALQMEYLLQHPECGACFTLVDLIDGKGTVINDKEKIVYQRYQQPNRTQTQWLYYFIHCGNCLAHPSVVFPKSIIDRVGPYDMAMMQGEDFDLWMRIALEAPLHIIEKPLLACLWDTGNPDKISDEAKDSNMTRFFNIRVEAVEKLFDHITDQQLIRFFQQEFRNSGSSSPLELECEKGFLLLNCFQDCPYFHYLGFKRLARVVNQPGGVELLEDKFGFSLHDLYALNMEHMYFDSVAFNDQAQKNQELASLKRQLEDQARQRQHEAALRTNENALLQNTIIAKNHELAAIRESTSWRVTAPIRKLRSRSPERRPVIYFVPSSDYGNLGDHKIMMEIRHFFRCYFPKFEVREISCRHYEEKRQELLCQVQNGDILAAPGGGSIGDVYLPYGEKYMRDMIQCFPNNQIIIFPQSLFYTKSELGEAERKNTAAIFDSHPDLTLALRDQNAYQEAKKMFRRTKLMLIPDIVLFSDPYLTKAPRSETGLLMIRSDGETSHPQGWNQELEEICGKYAKKIISTDTQKNYFIDLENRETEVNAVLEQISASKFLVTDRLHGMIFAAITSTPCVAFDNVYGKVFAQYQWIRDLPYLEIAENPEQLSDKLDRVLKAQTPVYTRKPLEDKYSELANAFRV</sequence>
<evidence type="ECO:0000313" key="4">
    <source>
        <dbReference type="EMBL" id="EDO60555.1"/>
    </source>
</evidence>
<evidence type="ECO:0000259" key="3">
    <source>
        <dbReference type="Pfam" id="PF04230"/>
    </source>
</evidence>
<feature type="domain" description="Polysaccharide pyruvyl transferase" evidence="3">
    <location>
        <begin position="428"/>
        <end position="672"/>
    </location>
</feature>
<feature type="domain" description="Glycosyltransferase 2-like" evidence="2">
    <location>
        <begin position="7"/>
        <end position="160"/>
    </location>
</feature>
<dbReference type="GO" id="GO:0016758">
    <property type="term" value="F:hexosyltransferase activity"/>
    <property type="evidence" value="ECO:0007669"/>
    <property type="project" value="UniProtKB-ARBA"/>
</dbReference>
<reference evidence="5 7" key="3">
    <citation type="submission" date="2017-07" db="EMBL/GenBank/DDBJ databases">
        <title>Prevalence of linear plasmids in Cutibacterium (Propionibacterium) acnes isolates obtained from prostatic tissue.</title>
        <authorList>
            <person name="Davidsson S."/>
            <person name="Carlsson J."/>
            <person name="Molling P."/>
            <person name="Andren O."/>
            <person name="Andersson S.-O."/>
            <person name="Brzuszkiewicz E."/>
            <person name="Poehlein A."/>
            <person name="Al-Zeer M."/>
            <person name="Brinkmann V."/>
            <person name="Scavenius C."/>
            <person name="Nazipi S."/>
            <person name="Soderquist B."/>
            <person name="Bruggemann H."/>
        </authorList>
    </citation>
    <scope>NUCLEOTIDE SEQUENCE [LARGE SCALE GENOMIC DNA]</scope>
    <source>
        <strain evidence="5 7">DSM 753</strain>
    </source>
</reference>
<protein>
    <submittedName>
        <fullName evidence="4">Glycosyltransferase, group 2 family protein</fullName>
        <ecNumber evidence="4">2.4.-.-</ecNumber>
    </submittedName>
</protein>
<dbReference type="HOGENOM" id="CLU_025731_0_0_9"/>
<comment type="caution">
    <text evidence="4">The sequence shown here is derived from an EMBL/GenBank/DDBJ whole genome shotgun (WGS) entry which is preliminary data.</text>
</comment>
<dbReference type="Proteomes" id="UP000003490">
    <property type="component" value="Unassembled WGS sequence"/>
</dbReference>
<dbReference type="Proteomes" id="UP000220611">
    <property type="component" value="Unassembled WGS sequence"/>
</dbReference>
<evidence type="ECO:0000256" key="1">
    <source>
        <dbReference type="SAM" id="Coils"/>
    </source>
</evidence>
<dbReference type="InterPro" id="IPR001173">
    <property type="entry name" value="Glyco_trans_2-like"/>
</dbReference>
<dbReference type="Pfam" id="PF00535">
    <property type="entry name" value="Glycos_transf_2"/>
    <property type="match status" value="1"/>
</dbReference>
<dbReference type="EMBL" id="NOXF01000004">
    <property type="protein sequence ID" value="PEQ24807.1"/>
    <property type="molecule type" value="Genomic_DNA"/>
</dbReference>
<keyword evidence="7" id="KW-1185">Reference proteome</keyword>
<evidence type="ECO:0000313" key="6">
    <source>
        <dbReference type="Proteomes" id="UP000003490"/>
    </source>
</evidence>
<reference evidence="4 6" key="2">
    <citation type="submission" date="2007-08" db="EMBL/GenBank/DDBJ databases">
        <authorList>
            <person name="Fulton L."/>
            <person name="Clifton S."/>
            <person name="Fulton B."/>
            <person name="Xu J."/>
            <person name="Minx P."/>
            <person name="Pepin K.H."/>
            <person name="Johnson M."/>
            <person name="Thiruvilangam P."/>
            <person name="Bhonagiri V."/>
            <person name="Nash W.E."/>
            <person name="Wang C."/>
            <person name="Mardis E.R."/>
            <person name="Wilson R.K."/>
        </authorList>
    </citation>
    <scope>NUCLEOTIDE SEQUENCE [LARGE SCALE GENOMIC DNA]</scope>
    <source>
        <strain evidence="4 6">DSM 753</strain>
    </source>
</reference>
<keyword evidence="4" id="KW-0328">Glycosyltransferase</keyword>
<feature type="coiled-coil region" evidence="1">
    <location>
        <begin position="340"/>
        <end position="367"/>
    </location>
</feature>
<dbReference type="PANTHER" id="PTHR22916">
    <property type="entry name" value="GLYCOSYLTRANSFERASE"/>
    <property type="match status" value="1"/>
</dbReference>
<dbReference type="Pfam" id="PF04230">
    <property type="entry name" value="PS_pyruv_trans"/>
    <property type="match status" value="1"/>
</dbReference>
<reference evidence="4 6" key="1">
    <citation type="submission" date="2007-08" db="EMBL/GenBank/DDBJ databases">
        <title>Draft genome sequence of Clostridium leptum (DSM 753).</title>
        <authorList>
            <person name="Sudarsanam P."/>
            <person name="Ley R."/>
            <person name="Guruge J."/>
            <person name="Turnbaugh P.J."/>
            <person name="Mahowald M."/>
            <person name="Liep D."/>
            <person name="Gordon J."/>
        </authorList>
    </citation>
    <scope>NUCLEOTIDE SEQUENCE [LARGE SCALE GENOMIC DNA]</scope>
    <source>
        <strain evidence="4 6">DSM 753</strain>
    </source>
</reference>
<dbReference type="SUPFAM" id="SSF53448">
    <property type="entry name" value="Nucleotide-diphospho-sugar transferases"/>
    <property type="match status" value="1"/>
</dbReference>
<dbReference type="eggNOG" id="COG5039">
    <property type="taxonomic scope" value="Bacteria"/>
</dbReference>
<keyword evidence="1" id="KW-0175">Coiled coil</keyword>
<dbReference type="InterPro" id="IPR007345">
    <property type="entry name" value="Polysacch_pyruvyl_Trfase"/>
</dbReference>
<proteinExistence type="predicted"/>
<dbReference type="InterPro" id="IPR029044">
    <property type="entry name" value="Nucleotide-diphossugar_trans"/>
</dbReference>
<organism evidence="4 6">
    <name type="scientific">[Clostridium] leptum DSM 753</name>
    <dbReference type="NCBI Taxonomy" id="428125"/>
    <lineage>
        <taxon>Bacteria</taxon>
        <taxon>Bacillati</taxon>
        <taxon>Bacillota</taxon>
        <taxon>Clostridia</taxon>
        <taxon>Eubacteriales</taxon>
        <taxon>Oscillospiraceae</taxon>
        <taxon>Oscillospiraceae incertae sedis</taxon>
    </lineage>
</organism>
<dbReference type="EMBL" id="ABCB02000019">
    <property type="protein sequence ID" value="EDO60555.1"/>
    <property type="molecule type" value="Genomic_DNA"/>
</dbReference>
<keyword evidence="4" id="KW-0808">Transferase</keyword>
<dbReference type="eggNOG" id="COG1215">
    <property type="taxonomic scope" value="Bacteria"/>
</dbReference>
<evidence type="ECO:0000259" key="2">
    <source>
        <dbReference type="Pfam" id="PF00535"/>
    </source>
</evidence>
<dbReference type="AlphaFoldDB" id="A7VUA5"/>
<evidence type="ECO:0000313" key="5">
    <source>
        <dbReference type="EMBL" id="PEQ24807.1"/>
    </source>
</evidence>